<organism evidence="1 2">
    <name type="scientific">Xylaria curta</name>
    <dbReference type="NCBI Taxonomy" id="42375"/>
    <lineage>
        <taxon>Eukaryota</taxon>
        <taxon>Fungi</taxon>
        <taxon>Dikarya</taxon>
        <taxon>Ascomycota</taxon>
        <taxon>Pezizomycotina</taxon>
        <taxon>Sordariomycetes</taxon>
        <taxon>Xylariomycetidae</taxon>
        <taxon>Xylariales</taxon>
        <taxon>Xylariaceae</taxon>
        <taxon>Xylaria</taxon>
    </lineage>
</organism>
<protein>
    <submittedName>
        <fullName evidence="1">Uncharacterized protein</fullName>
    </submittedName>
</protein>
<dbReference type="Proteomes" id="UP001143856">
    <property type="component" value="Unassembled WGS sequence"/>
</dbReference>
<keyword evidence="2" id="KW-1185">Reference proteome</keyword>
<evidence type="ECO:0000313" key="2">
    <source>
        <dbReference type="Proteomes" id="UP001143856"/>
    </source>
</evidence>
<accession>A0ACC1MSS7</accession>
<sequence>MGQAASRRESSSVRNYGSSTVNETASAQAASSALKDTTSFPYRKAYRRLLRMFSIHPNPYTKLNILHELEQLISASVSTGSRRSRSSPRNQAASNDDQDGSGKLDQNDKEHRPTTHHGSLASGLAPRSTSDVETRSIAPANKGHQEALIAVLRSLLRDMDIRPKTLFRDLQFISAFVPTSVLDLDRNDAYFETVVAAMSLKKEIVSTMVEVADGIVAASRRSNSNYNVSSMPDPLFPRSSLHDAARMLTIAAKEGDPTAQRELGLLQLSNPELVARTTLPLSKPRDVFKQPAMESSGTRPGNSTRHQGDRARPGLGSSMAGLSGTQDPSINSDVRSDPALMCVALHWMEMAQKGGDELAKNFMSQSREI</sequence>
<comment type="caution">
    <text evidence="1">The sequence shown here is derived from an EMBL/GenBank/DDBJ whole genome shotgun (WGS) entry which is preliminary data.</text>
</comment>
<reference evidence="1" key="1">
    <citation type="submission" date="2022-10" db="EMBL/GenBank/DDBJ databases">
        <title>Genome Sequence of Xylaria curta.</title>
        <authorList>
            <person name="Buettner E."/>
        </authorList>
    </citation>
    <scope>NUCLEOTIDE SEQUENCE</scope>
    <source>
        <strain evidence="1">Babe10</strain>
    </source>
</reference>
<dbReference type="EMBL" id="JAPDGR010003866">
    <property type="protein sequence ID" value="KAJ2969884.1"/>
    <property type="molecule type" value="Genomic_DNA"/>
</dbReference>
<evidence type="ECO:0000313" key="1">
    <source>
        <dbReference type="EMBL" id="KAJ2969884.1"/>
    </source>
</evidence>
<gene>
    <name evidence="1" type="ORF">NUW58_g9865</name>
</gene>
<proteinExistence type="predicted"/>
<name>A0ACC1MSS7_9PEZI</name>